<evidence type="ECO:0000256" key="1">
    <source>
        <dbReference type="ARBA" id="ARBA00006068"/>
    </source>
</evidence>
<comment type="similarity">
    <text evidence="1">Belongs to the LytR/CpsA/Psr (LCP) family.</text>
</comment>
<proteinExistence type="inferred from homology"/>
<dbReference type="KEGG" id="smao:CAG99_12660"/>
<keyword evidence="5" id="KW-1185">Reference proteome</keyword>
<feature type="domain" description="Cell envelope-related transcriptional attenuator" evidence="3">
    <location>
        <begin position="80"/>
        <end position="234"/>
    </location>
</feature>
<dbReference type="Gene3D" id="3.40.630.190">
    <property type="entry name" value="LCP protein"/>
    <property type="match status" value="1"/>
</dbReference>
<evidence type="ECO:0000259" key="3">
    <source>
        <dbReference type="Pfam" id="PF03816"/>
    </source>
</evidence>
<dbReference type="PANTHER" id="PTHR33392:SF6">
    <property type="entry name" value="POLYISOPRENYL-TEICHOIC ACID--PEPTIDOGLYCAN TEICHOIC ACID TRANSFERASE TAGU"/>
    <property type="match status" value="1"/>
</dbReference>
<keyword evidence="2" id="KW-0812">Transmembrane</keyword>
<evidence type="ECO:0000313" key="5">
    <source>
        <dbReference type="Proteomes" id="UP000194218"/>
    </source>
</evidence>
<keyword evidence="2" id="KW-1133">Transmembrane helix</keyword>
<dbReference type="InterPro" id="IPR004474">
    <property type="entry name" value="LytR_CpsA_psr"/>
</dbReference>
<reference evidence="4 5" key="1">
    <citation type="submission" date="2017-05" db="EMBL/GenBank/DDBJ databases">
        <title>Complete genome sequence of Streptomyces sp. SCSIO 03032 revealed the diverse biosynthetic pathways for its bioactive secondary metabolites.</title>
        <authorList>
            <person name="Ma L."/>
            <person name="Zhu Y."/>
            <person name="Zhang W."/>
            <person name="Zhang G."/>
            <person name="Tian X."/>
            <person name="Zhang S."/>
            <person name="Zhang C."/>
        </authorList>
    </citation>
    <scope>NUCLEOTIDE SEQUENCE [LARGE SCALE GENOMIC DNA]</scope>
    <source>
        <strain evidence="4 5">SCSIO 03032</strain>
    </source>
</reference>
<gene>
    <name evidence="4" type="ORF">CAG99_12660</name>
</gene>
<dbReference type="AlphaFoldDB" id="A0A1W7CY24"/>
<dbReference type="InterPro" id="IPR050922">
    <property type="entry name" value="LytR/CpsA/Psr_CW_biosynth"/>
</dbReference>
<dbReference type="NCBIfam" id="TIGR00350">
    <property type="entry name" value="lytR_cpsA_psr"/>
    <property type="match status" value="1"/>
</dbReference>
<dbReference type="EMBL" id="CP021121">
    <property type="protein sequence ID" value="ARQ69607.1"/>
    <property type="molecule type" value="Genomic_DNA"/>
</dbReference>
<sequence>MTRNQKWLWWSLLAFGILLAITAGTALWAYQRLNGNIRTDHTAAEALARDSAGRPAEERAGARNILVIGHDEGSGTGNARSDTVLLLHLAADGSRVDAVHVPRDIVVDIPACAEPGGGRSRPGPGQFNWAFQYGGAACTIRTFEQLSGVRVDHHLTVGFEGFAEVVDAVGGVEVELAEAERDPNVGHDLPAGRHVLDGEQALAYARARVHVGDGSDLNRLLRQQHLLGLLHERITEDGAVGNPARLYPLLTAATSAITADAGLDSLNELHGLVRDVRAVPDDAVTFRTVPTLPHPAQADRLALDTRAADRLFAALRRDERLPSPV</sequence>
<evidence type="ECO:0000313" key="4">
    <source>
        <dbReference type="EMBL" id="ARQ69607.1"/>
    </source>
</evidence>
<organism evidence="4 5">
    <name type="scientific">Streptomyces marincola</name>
    <dbReference type="NCBI Taxonomy" id="2878388"/>
    <lineage>
        <taxon>Bacteria</taxon>
        <taxon>Bacillati</taxon>
        <taxon>Actinomycetota</taxon>
        <taxon>Actinomycetes</taxon>
        <taxon>Kitasatosporales</taxon>
        <taxon>Streptomycetaceae</taxon>
        <taxon>Streptomyces</taxon>
    </lineage>
</organism>
<protein>
    <recommendedName>
        <fullName evidence="3">Cell envelope-related transcriptional attenuator domain-containing protein</fullName>
    </recommendedName>
</protein>
<dbReference type="Pfam" id="PF03816">
    <property type="entry name" value="LytR_cpsA_psr"/>
    <property type="match status" value="1"/>
</dbReference>
<dbReference type="Proteomes" id="UP000194218">
    <property type="component" value="Chromosome"/>
</dbReference>
<name>A0A1W7CY24_9ACTN</name>
<accession>A0A1W7CY24</accession>
<dbReference type="PANTHER" id="PTHR33392">
    <property type="entry name" value="POLYISOPRENYL-TEICHOIC ACID--PEPTIDOGLYCAN TEICHOIC ACID TRANSFERASE TAGU"/>
    <property type="match status" value="1"/>
</dbReference>
<evidence type="ECO:0000256" key="2">
    <source>
        <dbReference type="SAM" id="Phobius"/>
    </source>
</evidence>
<feature type="transmembrane region" description="Helical" evidence="2">
    <location>
        <begin position="7"/>
        <end position="30"/>
    </location>
</feature>
<keyword evidence="2" id="KW-0472">Membrane</keyword>